<protein>
    <submittedName>
        <fullName evidence="4">Ig-like domain-containing protein</fullName>
    </submittedName>
</protein>
<proteinExistence type="predicted"/>
<dbReference type="InterPro" id="IPR012334">
    <property type="entry name" value="Pectin_lyas_fold"/>
</dbReference>
<dbReference type="InterPro" id="IPR011050">
    <property type="entry name" value="Pectin_lyase_fold/virulence"/>
</dbReference>
<dbReference type="Proteomes" id="UP000251571">
    <property type="component" value="Unassembled WGS sequence"/>
</dbReference>
<accession>A0A2Y9B8Y8</accession>
<dbReference type="Pfam" id="PF13205">
    <property type="entry name" value="Big_5"/>
    <property type="match status" value="1"/>
</dbReference>
<reference evidence="3 5" key="2">
    <citation type="submission" date="2018-03" db="EMBL/GenBank/DDBJ databases">
        <title>Genomic Encyclopedia of Archaeal and Bacterial Type Strains, Phase II (KMG-II): from individual species to whole genera.</title>
        <authorList>
            <person name="Goeker M."/>
        </authorList>
    </citation>
    <scope>NUCLEOTIDE SEQUENCE [LARGE SCALE GENOMIC DNA]</scope>
    <source>
        <strain evidence="3 5">DSM 25227</strain>
    </source>
</reference>
<feature type="domain" description="SbsA Ig-like" evidence="2">
    <location>
        <begin position="685"/>
        <end position="797"/>
    </location>
</feature>
<gene>
    <name evidence="3" type="ORF">BCF38_11527</name>
    <name evidence="4" type="ORF">SAMN05421539_11527</name>
</gene>
<dbReference type="OrthoDB" id="8863471at2"/>
<keyword evidence="5" id="KW-1185">Reference proteome</keyword>
<dbReference type="EMBL" id="UETC01000015">
    <property type="protein sequence ID" value="SSA50699.1"/>
    <property type="molecule type" value="Genomic_DNA"/>
</dbReference>
<evidence type="ECO:0000256" key="1">
    <source>
        <dbReference type="ARBA" id="ARBA00022729"/>
    </source>
</evidence>
<evidence type="ECO:0000313" key="4">
    <source>
        <dbReference type="EMBL" id="SSA50699.1"/>
    </source>
</evidence>
<dbReference type="Proteomes" id="UP000245839">
    <property type="component" value="Unassembled WGS sequence"/>
</dbReference>
<dbReference type="AlphaFoldDB" id="A0A2Y9B8Y8"/>
<sequence>MPGLGLGLGAGRRAPVSVVFGAATRLGEGAAPVPLADGDYGNFTVSGGAMAPRTALTAGDYLLGGVPVTVLAGARTVATAAELEAIVAGTVTPAAGETVYLRAGSYDMEAADWSGHPSNVTFAGEGLPELTRWGWSQTPAIANVTLKQLHITRAPTITFDNFWGPTSSFQAALIQTGGQCGSLTGIVIEECLFDGQMPTAAEGGEAVANVLAADFTHSGIADVTLRRCRFTRMMSGLLLGCSDFLVEDCTVSQVHADAIALQNAHQHCQDGVIRNLHFTGLAGNPTGFHSDVVQFQPSDNDNWIRRITLEGITATPGAILPFSEVNGTSEVVSLTTDTVLDITHHARELRVAPADGTTLTLTLPSAAASEGLQFCIRRTNGGTGQVVIAFDGADGWSGGVPAIAAAGNAASFVSDGTGTWTRLKPGRRAWWAERTASLTLGAAEEEIVILADASAGDVTLTLPATGAAQFNLQRVDGSVHAVTLAAGAGDAISLHGATQSAVTLAQGQGISVARADDGDWTGTEAGPTMQGVFANAHPRGFYEDITVAGCAMILTSPHGHTIEQNVPGSRVFANTFLNAVYAEADGDGVIGPFEANAPFALASITLSGPDARGWDNLTEGVLTLSGGARDKGTVAHALGMADRAPAPVPAGRSGVAAAALAASGAKGASVYWDFAAGTARAGLPAPQIVSSTPAPGAAAGTSTDIAVTFDQFVSAGTGSAVLRNVTDGLDAETFDAATGTGGGGGSLTFADDVLTVTPGTALTDGKTYALRLAAGAVLGHYGSGHAGIADDATLAFTADASLATTFTRTALDGTAHVQRSGAINGGVAYDRFTFGFRGRFATNGQSFYTLMDIDQSSDLPIYARSTGRLDIGHNSVGLVVADGAIPFGVDVTVLCTMDMREPSAATGAALYINGTAVALTESAWTQFNDWFQPSATTRVLGSQHADREMSGAVDFLWFAPGVALDLSDAAVRASFDPAQIGADGSGPIGTPPAIYMTGAAADWQAATNRGTLTGWSATGTF</sequence>
<name>A0A2Y9B8Y8_9RHOB</name>
<dbReference type="InterPro" id="IPR032812">
    <property type="entry name" value="SbsA_Ig"/>
</dbReference>
<evidence type="ECO:0000313" key="5">
    <source>
        <dbReference type="Proteomes" id="UP000245839"/>
    </source>
</evidence>
<evidence type="ECO:0000313" key="6">
    <source>
        <dbReference type="Proteomes" id="UP000251571"/>
    </source>
</evidence>
<reference evidence="4 6" key="1">
    <citation type="submission" date="2016-10" db="EMBL/GenBank/DDBJ databases">
        <authorList>
            <person name="Cai Z."/>
        </authorList>
    </citation>
    <scope>NUCLEOTIDE SEQUENCE [LARGE SCALE GENOMIC DNA]</scope>
    <source>
        <strain evidence="4 6">DSM 25227</strain>
    </source>
</reference>
<dbReference type="RefSeq" id="WP_109566062.1">
    <property type="nucleotide sequence ID" value="NZ_QGDJ01000015.1"/>
</dbReference>
<dbReference type="SUPFAM" id="SSF51126">
    <property type="entry name" value="Pectin lyase-like"/>
    <property type="match status" value="1"/>
</dbReference>
<dbReference type="EMBL" id="QGDJ01000015">
    <property type="protein sequence ID" value="PWJ12891.1"/>
    <property type="molecule type" value="Genomic_DNA"/>
</dbReference>
<organism evidence="4 6">
    <name type="scientific">Jannaschia seohaensis</name>
    <dbReference type="NCBI Taxonomy" id="475081"/>
    <lineage>
        <taxon>Bacteria</taxon>
        <taxon>Pseudomonadati</taxon>
        <taxon>Pseudomonadota</taxon>
        <taxon>Alphaproteobacteria</taxon>
        <taxon>Rhodobacterales</taxon>
        <taxon>Roseobacteraceae</taxon>
        <taxon>Jannaschia</taxon>
    </lineage>
</organism>
<keyword evidence="1" id="KW-0732">Signal</keyword>
<evidence type="ECO:0000313" key="3">
    <source>
        <dbReference type="EMBL" id="PWJ12891.1"/>
    </source>
</evidence>
<dbReference type="Gene3D" id="2.160.20.10">
    <property type="entry name" value="Single-stranded right-handed beta-helix, Pectin lyase-like"/>
    <property type="match status" value="1"/>
</dbReference>
<evidence type="ECO:0000259" key="2">
    <source>
        <dbReference type="Pfam" id="PF13205"/>
    </source>
</evidence>